<dbReference type="Proteomes" id="UP000031668">
    <property type="component" value="Unassembled WGS sequence"/>
</dbReference>
<protein>
    <submittedName>
        <fullName evidence="1">Uncharacterized protein</fullName>
    </submittedName>
</protein>
<dbReference type="EMBL" id="JWZT01001054">
    <property type="protein sequence ID" value="KII72970.1"/>
    <property type="molecule type" value="Genomic_DNA"/>
</dbReference>
<accession>A0A0C2N9E2</accession>
<proteinExistence type="predicted"/>
<sequence>MLSNKDILKQFLLGHNLIIDPDSIIRPVSYRRNSNCRDRKRKLTKVKQVELSSQGEDVMFLDCLRIMWNEANTVACQRMLDDGNGVRVDGCVPNCAVQIDE</sequence>
<comment type="caution">
    <text evidence="1">The sequence shown here is derived from an EMBL/GenBank/DDBJ whole genome shotgun (WGS) entry which is preliminary data.</text>
</comment>
<evidence type="ECO:0000313" key="1">
    <source>
        <dbReference type="EMBL" id="KII72970.1"/>
    </source>
</evidence>
<dbReference type="AlphaFoldDB" id="A0A0C2N9E2"/>
<name>A0A0C2N9E2_THEKT</name>
<reference evidence="1 2" key="1">
    <citation type="journal article" date="2014" name="Genome Biol. Evol.">
        <title>The genome of the myxosporean Thelohanellus kitauei shows adaptations to nutrient acquisition within its fish host.</title>
        <authorList>
            <person name="Yang Y."/>
            <person name="Xiong J."/>
            <person name="Zhou Z."/>
            <person name="Huo F."/>
            <person name="Miao W."/>
            <person name="Ran C."/>
            <person name="Liu Y."/>
            <person name="Zhang J."/>
            <person name="Feng J."/>
            <person name="Wang M."/>
            <person name="Wang M."/>
            <person name="Wang L."/>
            <person name="Yao B."/>
        </authorList>
    </citation>
    <scope>NUCLEOTIDE SEQUENCE [LARGE SCALE GENOMIC DNA]</scope>
    <source>
        <strain evidence="1">Wuqing</strain>
    </source>
</reference>
<keyword evidence="2" id="KW-1185">Reference proteome</keyword>
<organism evidence="1 2">
    <name type="scientific">Thelohanellus kitauei</name>
    <name type="common">Myxosporean</name>
    <dbReference type="NCBI Taxonomy" id="669202"/>
    <lineage>
        <taxon>Eukaryota</taxon>
        <taxon>Metazoa</taxon>
        <taxon>Cnidaria</taxon>
        <taxon>Myxozoa</taxon>
        <taxon>Myxosporea</taxon>
        <taxon>Bivalvulida</taxon>
        <taxon>Platysporina</taxon>
        <taxon>Myxobolidae</taxon>
        <taxon>Thelohanellus</taxon>
    </lineage>
</organism>
<gene>
    <name evidence="1" type="ORF">RF11_13410</name>
</gene>
<evidence type="ECO:0000313" key="2">
    <source>
        <dbReference type="Proteomes" id="UP000031668"/>
    </source>
</evidence>